<accession>A0A0N0BKA1</accession>
<dbReference type="Proteomes" id="UP000053105">
    <property type="component" value="Unassembled WGS sequence"/>
</dbReference>
<feature type="region of interest" description="Disordered" evidence="1">
    <location>
        <begin position="1"/>
        <end position="45"/>
    </location>
</feature>
<reference evidence="2 3" key="1">
    <citation type="submission" date="2015-07" db="EMBL/GenBank/DDBJ databases">
        <title>The genome of Melipona quadrifasciata.</title>
        <authorList>
            <person name="Pan H."/>
            <person name="Kapheim K."/>
        </authorList>
    </citation>
    <scope>NUCLEOTIDE SEQUENCE [LARGE SCALE GENOMIC DNA]</scope>
    <source>
        <strain evidence="2">0111107301</strain>
        <tissue evidence="2">Whole body</tissue>
    </source>
</reference>
<feature type="compositionally biased region" description="Basic and acidic residues" evidence="1">
    <location>
        <begin position="1"/>
        <end position="18"/>
    </location>
</feature>
<dbReference type="AlphaFoldDB" id="A0A0N0BKA1"/>
<feature type="compositionally biased region" description="Polar residues" evidence="1">
    <location>
        <begin position="21"/>
        <end position="45"/>
    </location>
</feature>
<sequence length="231" mass="25459">MFVDSSWKRRTERAHGRQEVSGATNVAGNPRQPCNYSTATTTSQTDPAKPFIATICVPGRAIDQAWLGGSRPRDHRDFHRRAEINDTFSFAARGELITGSADTSELLATIRLCLPLPSSKSLNGGETVLEQSSREFSLNLRKVPKASPTRQLPGFVPSRTAGMGEASSLYPVKATNTGRVSQGPPREKEKVNEWQVRKPRKCVNGVDFWALSNVNGVNLDAGHYEQCEFER</sequence>
<keyword evidence="3" id="KW-1185">Reference proteome</keyword>
<gene>
    <name evidence="2" type="ORF">WN51_08481</name>
</gene>
<dbReference type="EMBL" id="KQ435706">
    <property type="protein sequence ID" value="KOX80304.1"/>
    <property type="molecule type" value="Genomic_DNA"/>
</dbReference>
<evidence type="ECO:0000313" key="2">
    <source>
        <dbReference type="EMBL" id="KOX80304.1"/>
    </source>
</evidence>
<proteinExistence type="predicted"/>
<evidence type="ECO:0000256" key="1">
    <source>
        <dbReference type="SAM" id="MobiDB-lite"/>
    </source>
</evidence>
<organism evidence="2 3">
    <name type="scientific">Melipona quadrifasciata</name>
    <dbReference type="NCBI Taxonomy" id="166423"/>
    <lineage>
        <taxon>Eukaryota</taxon>
        <taxon>Metazoa</taxon>
        <taxon>Ecdysozoa</taxon>
        <taxon>Arthropoda</taxon>
        <taxon>Hexapoda</taxon>
        <taxon>Insecta</taxon>
        <taxon>Pterygota</taxon>
        <taxon>Neoptera</taxon>
        <taxon>Endopterygota</taxon>
        <taxon>Hymenoptera</taxon>
        <taxon>Apocrita</taxon>
        <taxon>Aculeata</taxon>
        <taxon>Apoidea</taxon>
        <taxon>Anthophila</taxon>
        <taxon>Apidae</taxon>
        <taxon>Melipona</taxon>
    </lineage>
</organism>
<name>A0A0N0BKA1_9HYME</name>
<evidence type="ECO:0000313" key="3">
    <source>
        <dbReference type="Proteomes" id="UP000053105"/>
    </source>
</evidence>
<protein>
    <submittedName>
        <fullName evidence="2">Uncharacterized protein</fullName>
    </submittedName>
</protein>